<evidence type="ECO:0008006" key="2">
    <source>
        <dbReference type="Google" id="ProtNLM"/>
    </source>
</evidence>
<name>A0A0F8Y4C6_9ZZZZ</name>
<dbReference type="SUPFAM" id="SSF55608">
    <property type="entry name" value="Homing endonucleases"/>
    <property type="match status" value="1"/>
</dbReference>
<sequence>MITRENIIWLAGLLEGEGCFSNRVGKHRRIMICVAMTDKDVIADIADLTQVSIHGPYRRNTRYKVQWGVSLHGGKAAGFMMMVYPFMHARRKQQINHVLGEWKQQGICYKDKTHCKNGHPLQPFTRPSKKRMKRWCPICVDAADRKRRPTRFATREERSAWRSDFMKGNWMGKKRASIGLTGPSGLVVGP</sequence>
<comment type="caution">
    <text evidence="1">The sequence shown here is derived from an EMBL/GenBank/DDBJ whole genome shotgun (WGS) entry which is preliminary data.</text>
</comment>
<reference evidence="1" key="1">
    <citation type="journal article" date="2015" name="Nature">
        <title>Complex archaea that bridge the gap between prokaryotes and eukaryotes.</title>
        <authorList>
            <person name="Spang A."/>
            <person name="Saw J.H."/>
            <person name="Jorgensen S.L."/>
            <person name="Zaremba-Niedzwiedzka K."/>
            <person name="Martijn J."/>
            <person name="Lind A.E."/>
            <person name="van Eijk R."/>
            <person name="Schleper C."/>
            <person name="Guy L."/>
            <person name="Ettema T.J."/>
        </authorList>
    </citation>
    <scope>NUCLEOTIDE SEQUENCE</scope>
</reference>
<evidence type="ECO:0000313" key="1">
    <source>
        <dbReference type="EMBL" id="KKK76143.1"/>
    </source>
</evidence>
<dbReference type="EMBL" id="LAZR01055539">
    <property type="protein sequence ID" value="KKK76143.1"/>
    <property type="molecule type" value="Genomic_DNA"/>
</dbReference>
<dbReference type="Gene3D" id="3.10.28.10">
    <property type="entry name" value="Homing endonucleases"/>
    <property type="match status" value="1"/>
</dbReference>
<accession>A0A0F8Y4C6</accession>
<dbReference type="InterPro" id="IPR027434">
    <property type="entry name" value="Homing_endonucl"/>
</dbReference>
<proteinExistence type="predicted"/>
<dbReference type="AlphaFoldDB" id="A0A0F8Y4C6"/>
<organism evidence="1">
    <name type="scientific">marine sediment metagenome</name>
    <dbReference type="NCBI Taxonomy" id="412755"/>
    <lineage>
        <taxon>unclassified sequences</taxon>
        <taxon>metagenomes</taxon>
        <taxon>ecological metagenomes</taxon>
    </lineage>
</organism>
<gene>
    <name evidence="1" type="ORF">LCGC14_2866650</name>
</gene>
<protein>
    <recommendedName>
        <fullName evidence="2">Homing endonuclease LAGLIDADG domain-containing protein</fullName>
    </recommendedName>
</protein>